<gene>
    <name evidence="1" type="ORF">LOK49_LG15G00372</name>
</gene>
<proteinExistence type="predicted"/>
<evidence type="ECO:0000313" key="2">
    <source>
        <dbReference type="Proteomes" id="UP001060215"/>
    </source>
</evidence>
<comment type="caution">
    <text evidence="1">The sequence shown here is derived from an EMBL/GenBank/DDBJ whole genome shotgun (WGS) entry which is preliminary data.</text>
</comment>
<dbReference type="EMBL" id="CM045768">
    <property type="protein sequence ID" value="KAI7984005.1"/>
    <property type="molecule type" value="Genomic_DNA"/>
</dbReference>
<name>A0ACC0F5T9_9ERIC</name>
<evidence type="ECO:0000313" key="1">
    <source>
        <dbReference type="EMBL" id="KAI7984005.1"/>
    </source>
</evidence>
<organism evidence="1 2">
    <name type="scientific">Camellia lanceoleosa</name>
    <dbReference type="NCBI Taxonomy" id="1840588"/>
    <lineage>
        <taxon>Eukaryota</taxon>
        <taxon>Viridiplantae</taxon>
        <taxon>Streptophyta</taxon>
        <taxon>Embryophyta</taxon>
        <taxon>Tracheophyta</taxon>
        <taxon>Spermatophyta</taxon>
        <taxon>Magnoliopsida</taxon>
        <taxon>eudicotyledons</taxon>
        <taxon>Gunneridae</taxon>
        <taxon>Pentapetalae</taxon>
        <taxon>asterids</taxon>
        <taxon>Ericales</taxon>
        <taxon>Theaceae</taxon>
        <taxon>Camellia</taxon>
    </lineage>
</organism>
<accession>A0ACC0F5T9</accession>
<dbReference type="Proteomes" id="UP001060215">
    <property type="component" value="Chromosome 11"/>
</dbReference>
<protein>
    <submittedName>
        <fullName evidence="1">AF4/FMR2 family member 2</fullName>
    </submittedName>
</protein>
<sequence>MSNRSGTVKKDEIFVTHCGSMEPSVLDFQERDIGHLAGREAKIQFVHSPDFANCHFANGSTDTFGSDTEHPGKPHTSDQHCDEERGNGMQYHANVSHPKKSGKGSSSWSKEKNGSSKSELDKGEVASENRESESQSKFGGNDGLDVRADVLSSRDQKQNLQLDHDERSSKKHLSDKTDQVEVSGRGKSHSLPPSGRGQNETVTHSLHLNPGRQKENGGNSLLIDASEGDDALKASKHTKRSENQNGNQPIRSRQPTINGHRVRDADATIPARRDSSCQAATNIVKEAKDLKHSADHLKNSGLSVESTGLYFQAALKFLHGASLLESGNGESAKQGEMIGSMQMYSSTAKLCEFCAHKYEKSKDIAAAALAYKCMEVAYMRVIYYSHTNASRDRHELQTALQIVPPGESPSSSASDGDNLNNPTTLDKVPITKGVSSRHIAANHVIAARNRPSLVRLLNFMMIVEIEASALHRLPFHNKLINLRRLLLNGCARLQSIPEFPESTSVMRARNCVSLENVELKSLVGYSRRRFNFDGCQKLVENNFLNNFITAVIQHVKDFHIINEFGISLRWGVVKYTPDQIRKMEDSIQIRKASKPVELIKLVKEIKKEFLSEQSPIKLPQHLKQKITDEIVGRLRGLRASANVSEQRVDANNDHILYKMEV</sequence>
<keyword evidence="2" id="KW-1185">Reference proteome</keyword>
<reference evidence="1 2" key="1">
    <citation type="journal article" date="2022" name="Plant J.">
        <title>Chromosome-level genome of Camellia lanceoleosa provides a valuable resource for understanding genome evolution and self-incompatibility.</title>
        <authorList>
            <person name="Gong W."/>
            <person name="Xiao S."/>
            <person name="Wang L."/>
            <person name="Liao Z."/>
            <person name="Chang Y."/>
            <person name="Mo W."/>
            <person name="Hu G."/>
            <person name="Li W."/>
            <person name="Zhao G."/>
            <person name="Zhu H."/>
            <person name="Hu X."/>
            <person name="Ji K."/>
            <person name="Xiang X."/>
            <person name="Song Q."/>
            <person name="Yuan D."/>
            <person name="Jin S."/>
            <person name="Zhang L."/>
        </authorList>
    </citation>
    <scope>NUCLEOTIDE SEQUENCE [LARGE SCALE GENOMIC DNA]</scope>
    <source>
        <strain evidence="1">SQ_2022a</strain>
    </source>
</reference>